<feature type="signal peptide" evidence="1">
    <location>
        <begin position="1"/>
        <end position="23"/>
    </location>
</feature>
<evidence type="ECO:0000256" key="1">
    <source>
        <dbReference type="SAM" id="SignalP"/>
    </source>
</evidence>
<accession>A0A7I8LKJ6</accession>
<organism evidence="2 3">
    <name type="scientific">Spirodela intermedia</name>
    <name type="common">Intermediate duckweed</name>
    <dbReference type="NCBI Taxonomy" id="51605"/>
    <lineage>
        <taxon>Eukaryota</taxon>
        <taxon>Viridiplantae</taxon>
        <taxon>Streptophyta</taxon>
        <taxon>Embryophyta</taxon>
        <taxon>Tracheophyta</taxon>
        <taxon>Spermatophyta</taxon>
        <taxon>Magnoliopsida</taxon>
        <taxon>Liliopsida</taxon>
        <taxon>Araceae</taxon>
        <taxon>Lemnoideae</taxon>
        <taxon>Spirodela</taxon>
    </lineage>
</organism>
<dbReference type="Proteomes" id="UP000663760">
    <property type="component" value="Chromosome 16"/>
</dbReference>
<dbReference type="AlphaFoldDB" id="A0A7I8LKJ6"/>
<keyword evidence="1" id="KW-0732">Signal</keyword>
<name>A0A7I8LKJ6_SPIIN</name>
<dbReference type="InterPro" id="IPR036574">
    <property type="entry name" value="Scorpion_toxin-like_sf"/>
</dbReference>
<feature type="chain" id="PRO_5029700074" evidence="1">
    <location>
        <begin position="24"/>
        <end position="71"/>
    </location>
</feature>
<protein>
    <submittedName>
        <fullName evidence="2">Uncharacterized protein</fullName>
    </submittedName>
</protein>
<keyword evidence="3" id="KW-1185">Reference proteome</keyword>
<dbReference type="SUPFAM" id="SSF57095">
    <property type="entry name" value="Scorpion toxin-like"/>
    <property type="match status" value="1"/>
</dbReference>
<proteinExistence type="predicted"/>
<sequence>MARVKVFPVVLLLVMVLSQNVEAGHRLCSRRIGFCSIFRKCSSFCKRLGYVGGVCQGHSRPQCICYKLCKP</sequence>
<gene>
    <name evidence="2" type="ORF">SI8410_16020442</name>
</gene>
<reference evidence="2" key="1">
    <citation type="submission" date="2020-02" db="EMBL/GenBank/DDBJ databases">
        <authorList>
            <person name="Scholz U."/>
            <person name="Mascher M."/>
            <person name="Fiebig A."/>
        </authorList>
    </citation>
    <scope>NUCLEOTIDE SEQUENCE</scope>
</reference>
<evidence type="ECO:0000313" key="2">
    <source>
        <dbReference type="EMBL" id="CAA7409764.1"/>
    </source>
</evidence>
<dbReference type="EMBL" id="LR746279">
    <property type="protein sequence ID" value="CAA7409764.1"/>
    <property type="molecule type" value="Genomic_DNA"/>
</dbReference>
<evidence type="ECO:0000313" key="3">
    <source>
        <dbReference type="Proteomes" id="UP000663760"/>
    </source>
</evidence>